<feature type="compositionally biased region" description="Pro residues" evidence="9">
    <location>
        <begin position="687"/>
        <end position="696"/>
    </location>
</feature>
<feature type="compositionally biased region" description="Low complexity" evidence="9">
    <location>
        <begin position="1024"/>
        <end position="1056"/>
    </location>
</feature>
<dbReference type="EMBL" id="CDMZ01000542">
    <property type="protein sequence ID" value="CEM16536.1"/>
    <property type="molecule type" value="Genomic_DNA"/>
</dbReference>
<feature type="compositionally biased region" description="Basic and acidic residues" evidence="9">
    <location>
        <begin position="408"/>
        <end position="420"/>
    </location>
</feature>
<feature type="compositionally biased region" description="Basic and acidic residues" evidence="9">
    <location>
        <begin position="343"/>
        <end position="353"/>
    </location>
</feature>
<keyword evidence="6" id="KW-0333">Golgi apparatus</keyword>
<gene>
    <name evidence="12" type="ORF">Cvel_18190</name>
</gene>
<evidence type="ECO:0000256" key="2">
    <source>
        <dbReference type="ARBA" id="ARBA00009936"/>
    </source>
</evidence>
<evidence type="ECO:0000256" key="5">
    <source>
        <dbReference type="ARBA" id="ARBA00022927"/>
    </source>
</evidence>
<comment type="subcellular location">
    <subcellularLocation>
        <location evidence="1">Golgi apparatus membrane</location>
        <topology evidence="1">Peripheral membrane protein</topology>
    </subcellularLocation>
</comment>
<accession>A0A0G4FQ25</accession>
<keyword evidence="5" id="KW-0653">Protein transport</keyword>
<dbReference type="VEuPathDB" id="CryptoDB:Cvel_18190"/>
<evidence type="ECO:0000313" key="12">
    <source>
        <dbReference type="EMBL" id="CEM16536.1"/>
    </source>
</evidence>
<dbReference type="GO" id="GO:0017119">
    <property type="term" value="C:Golgi transport complex"/>
    <property type="evidence" value="ECO:0007669"/>
    <property type="project" value="TreeGrafter"/>
</dbReference>
<feature type="region of interest" description="Disordered" evidence="9">
    <location>
        <begin position="408"/>
        <end position="432"/>
    </location>
</feature>
<dbReference type="GO" id="GO:0007030">
    <property type="term" value="P:Golgi organization"/>
    <property type="evidence" value="ECO:0007669"/>
    <property type="project" value="TreeGrafter"/>
</dbReference>
<proteinExistence type="inferred from homology"/>
<feature type="compositionally biased region" description="Low complexity" evidence="9">
    <location>
        <begin position="660"/>
        <end position="679"/>
    </location>
</feature>
<feature type="domain" description="Conserved oligomeric Golgi complex subunit 3 N-terminal" evidence="10">
    <location>
        <begin position="222"/>
        <end position="273"/>
    </location>
</feature>
<evidence type="ECO:0000256" key="3">
    <source>
        <dbReference type="ARBA" id="ARBA00020976"/>
    </source>
</evidence>
<sequence>MASRLEDLLSRLSRRITEEVSITSRDGEGGESGRGDAKVAPGGGGEIEADRKDDGGATTQEIEFYNFWKSVSSQQTHKKGQFREKQWATVETLCRLSTDIRDQIAHTSACVDRLKNAKAEVSSKTEALDSLCESVLKQKKQAENAAASIGTRLIHFDRLESVTQKLSPHSYTQTTQQKHQPSLEHNPANQKPSVEAAGGASDKENRFEAVEDSPLPIPISVSEFARCMNEIDESLVFFETHSDFLNASQYSRQFEHLRHRACSLIRTALQTSVDKCCAQAEAQTRNPSQIGGVSRGGSLDASSLYVRFRAAAYALRPLTDLLSQRACSVDGLSVPNNTHAAGARRERGGEREGGSASLTVSLGTSAVEAYTSFLQTLEGYLVAARLRLVEGPLRRHLLSVIHAHRETAGGGKAGEEKGEGAMEGIGKGDGWERDTEALPLAPACRQCTSYLLSVAQMERATFDAFFATRHPQPAIAEMLEGLALVFYEIVRPQILACHDIEELREIAESLALDVLEPHGFSGLSGRAGGGGGTSGRRESGGGSQVGVGGRRGHPTGREGDGVDNQHQPVPHGSGQGGGEALGGLASILSVLARLHRDVQERLIFRAETFIRDEIACWRALSRPSHQALSSYPQRLFLQQNTHLNSSATSFSRAATLEAPSSSFAPTAPSAPAGPVAAAVGGQGRGPPAAPPVPPPTAADLQGEEQQREIQTPLQHANAETGVEAQTGGGKRESEKGGGSLQPEIPPHEKGKLLLLRNPNGRARWFPALERTVWVLSRLYSVVGFESFQALGQEAVVECLQALVQGARVMEEGQGAVLHPLLFLVQHLLLLREQVATFEIELVRSERVLDFSKLRATLFSLVPHGSNTQDQKEKDRAEGGGAEGAMRRDSNSSGVRTRTTQNGQHFSISSSLDVLRAFAPSLHETRTDARRELESELKKSCEALVAHFSIRLVLPLPALTSLSHTVQAHRAERGESADVAAVSPLEAHQVESVASHIRSFLDNLNRETPTLVKWVRLYLSPNPPVVSSSPTGSTQQQSLSGAQPPAPTLTAGALNAGARGGGGGPGGRGDGGASSVVSLAPSGSFANSSSGRDRERDPVVVLWRAVHAAVMDAVKQADRILRVDLFLSDEQMSQTGWPGVAEIQSLLLRLFNEAMED</sequence>
<dbReference type="Pfam" id="PF20671">
    <property type="entry name" value="COG3_C"/>
    <property type="match status" value="1"/>
</dbReference>
<evidence type="ECO:0000256" key="9">
    <source>
        <dbReference type="SAM" id="MobiDB-lite"/>
    </source>
</evidence>
<dbReference type="InterPro" id="IPR048685">
    <property type="entry name" value="COG3_C"/>
</dbReference>
<dbReference type="GO" id="GO:0006891">
    <property type="term" value="P:intra-Golgi vesicle-mediated transport"/>
    <property type="evidence" value="ECO:0007669"/>
    <property type="project" value="TreeGrafter"/>
</dbReference>
<dbReference type="AlphaFoldDB" id="A0A0G4FQ25"/>
<feature type="domain" description="Conserved oligomeric Golgi complex subunit 3 C-terminal" evidence="11">
    <location>
        <begin position="440"/>
        <end position="853"/>
    </location>
</feature>
<dbReference type="Pfam" id="PF04136">
    <property type="entry name" value="COG3_N"/>
    <property type="match status" value="2"/>
</dbReference>
<feature type="region of interest" description="Disordered" evidence="9">
    <location>
        <begin position="523"/>
        <end position="578"/>
    </location>
</feature>
<evidence type="ECO:0000256" key="7">
    <source>
        <dbReference type="ARBA" id="ARBA00023136"/>
    </source>
</evidence>
<evidence type="ECO:0000256" key="6">
    <source>
        <dbReference type="ARBA" id="ARBA00023034"/>
    </source>
</evidence>
<comment type="similarity">
    <text evidence="2">Belongs to the COG3 family.</text>
</comment>
<reference evidence="12" key="1">
    <citation type="submission" date="2014-11" db="EMBL/GenBank/DDBJ databases">
        <authorList>
            <person name="Otto D Thomas"/>
            <person name="Naeem Raeece"/>
        </authorList>
    </citation>
    <scope>NUCLEOTIDE SEQUENCE</scope>
</reference>
<keyword evidence="7" id="KW-0472">Membrane</keyword>
<protein>
    <recommendedName>
        <fullName evidence="3">Conserved oligomeric Golgi complex subunit 3</fullName>
    </recommendedName>
    <alternativeName>
        <fullName evidence="8">Component of oligomeric Golgi complex 3</fullName>
    </alternativeName>
</protein>
<name>A0A0G4FQ25_9ALVE</name>
<dbReference type="GO" id="GO:0006886">
    <property type="term" value="P:intracellular protein transport"/>
    <property type="evidence" value="ECO:0007669"/>
    <property type="project" value="InterPro"/>
</dbReference>
<dbReference type="PANTHER" id="PTHR13302:SF8">
    <property type="entry name" value="CONSERVED OLIGOMERIC GOLGI COMPLEX SUBUNIT 3"/>
    <property type="match status" value="1"/>
</dbReference>
<dbReference type="GO" id="GO:0000139">
    <property type="term" value="C:Golgi membrane"/>
    <property type="evidence" value="ECO:0007669"/>
    <property type="project" value="UniProtKB-SubCell"/>
</dbReference>
<dbReference type="InterPro" id="IPR048320">
    <property type="entry name" value="COG3_N"/>
</dbReference>
<feature type="compositionally biased region" description="Gly residues" evidence="9">
    <location>
        <begin position="1057"/>
        <end position="1071"/>
    </location>
</feature>
<evidence type="ECO:0000256" key="4">
    <source>
        <dbReference type="ARBA" id="ARBA00022448"/>
    </source>
</evidence>
<evidence type="ECO:0000259" key="10">
    <source>
        <dbReference type="Pfam" id="PF04136"/>
    </source>
</evidence>
<evidence type="ECO:0000256" key="1">
    <source>
        <dbReference type="ARBA" id="ARBA00004395"/>
    </source>
</evidence>
<feature type="compositionally biased region" description="Gly residues" evidence="9">
    <location>
        <begin position="525"/>
        <end position="549"/>
    </location>
</feature>
<feature type="compositionally biased region" description="Polar residues" evidence="9">
    <location>
        <begin position="890"/>
        <end position="901"/>
    </location>
</feature>
<feature type="region of interest" description="Disordered" evidence="9">
    <location>
        <begin position="864"/>
        <end position="901"/>
    </location>
</feature>
<organism evidence="12">
    <name type="scientific">Chromera velia CCMP2878</name>
    <dbReference type="NCBI Taxonomy" id="1169474"/>
    <lineage>
        <taxon>Eukaryota</taxon>
        <taxon>Sar</taxon>
        <taxon>Alveolata</taxon>
        <taxon>Colpodellida</taxon>
        <taxon>Chromeraceae</taxon>
        <taxon>Chromera</taxon>
    </lineage>
</organism>
<feature type="region of interest" description="Disordered" evidence="9">
    <location>
        <begin position="660"/>
        <end position="749"/>
    </location>
</feature>
<keyword evidence="4" id="KW-0813">Transport</keyword>
<feature type="region of interest" description="Disordered" evidence="9">
    <location>
        <begin position="166"/>
        <end position="208"/>
    </location>
</feature>
<feature type="region of interest" description="Disordered" evidence="9">
    <location>
        <begin position="337"/>
        <end position="357"/>
    </location>
</feature>
<dbReference type="GO" id="GO:0005801">
    <property type="term" value="C:cis-Golgi network"/>
    <property type="evidence" value="ECO:0007669"/>
    <property type="project" value="InterPro"/>
</dbReference>
<feature type="region of interest" description="Disordered" evidence="9">
    <location>
        <begin position="1023"/>
        <end position="1077"/>
    </location>
</feature>
<evidence type="ECO:0000256" key="8">
    <source>
        <dbReference type="ARBA" id="ARBA00031339"/>
    </source>
</evidence>
<feature type="region of interest" description="Disordered" evidence="9">
    <location>
        <begin position="19"/>
        <end position="55"/>
    </location>
</feature>
<feature type="compositionally biased region" description="Basic and acidic residues" evidence="9">
    <location>
        <begin position="25"/>
        <end position="37"/>
    </location>
</feature>
<dbReference type="PANTHER" id="PTHR13302">
    <property type="entry name" value="CONSERVED OLIGOMERIC GOLGI COMPLEX COMPONENT 3"/>
    <property type="match status" value="1"/>
</dbReference>
<feature type="domain" description="Conserved oligomeric Golgi complex subunit 3 N-terminal" evidence="10">
    <location>
        <begin position="98"/>
        <end position="177"/>
    </location>
</feature>
<evidence type="ECO:0000259" key="11">
    <source>
        <dbReference type="Pfam" id="PF20671"/>
    </source>
</evidence>
<dbReference type="InterPro" id="IPR007265">
    <property type="entry name" value="COG_su3"/>
</dbReference>
<feature type="compositionally biased region" description="Polar residues" evidence="9">
    <location>
        <begin position="166"/>
        <end position="180"/>
    </location>
</feature>